<dbReference type="InterPro" id="IPR000730">
    <property type="entry name" value="Pr_cel_nuc_antig"/>
</dbReference>
<accession>A0A1V6N224</accession>
<dbReference type="PANTHER" id="PTHR11352">
    <property type="entry name" value="PROLIFERATING CELL NUCLEAR ANTIGEN"/>
    <property type="match status" value="1"/>
</dbReference>
<dbReference type="GO" id="GO:0006275">
    <property type="term" value="P:regulation of DNA replication"/>
    <property type="evidence" value="ECO:0007669"/>
    <property type="project" value="InterPro"/>
</dbReference>
<evidence type="ECO:0000256" key="2">
    <source>
        <dbReference type="ARBA" id="ARBA00023125"/>
    </source>
</evidence>
<comment type="caution">
    <text evidence="4">The sequence shown here is derived from an EMBL/GenBank/DDBJ whole genome shotgun (WGS) entry which is preliminary data.</text>
</comment>
<dbReference type="GO" id="GO:0006272">
    <property type="term" value="P:leading strand elongation"/>
    <property type="evidence" value="ECO:0007669"/>
    <property type="project" value="TreeGrafter"/>
</dbReference>
<dbReference type="AlphaFoldDB" id="A0A1V6N224"/>
<dbReference type="Gene3D" id="3.70.10.10">
    <property type="match status" value="1"/>
</dbReference>
<organism evidence="4 5">
    <name type="scientific">Methanobrevibacter arboriphilus JCM 13429 = DSM 1125</name>
    <dbReference type="NCBI Taxonomy" id="1300164"/>
    <lineage>
        <taxon>Archaea</taxon>
        <taxon>Methanobacteriati</taxon>
        <taxon>Methanobacteriota</taxon>
        <taxon>Methanomada group</taxon>
        <taxon>Methanobacteria</taxon>
        <taxon>Methanobacteriales</taxon>
        <taxon>Methanobacteriaceae</taxon>
        <taxon>Methanobrevibacter</taxon>
    </lineage>
</organism>
<protein>
    <submittedName>
        <fullName evidence="4">Putative DNA polymerase sliding clamp</fullName>
    </submittedName>
</protein>
<evidence type="ECO:0000313" key="5">
    <source>
        <dbReference type="Proteomes" id="UP000191661"/>
    </source>
</evidence>
<evidence type="ECO:0000313" key="4">
    <source>
        <dbReference type="EMBL" id="OQD58731.1"/>
    </source>
</evidence>
<dbReference type="InterPro" id="IPR046938">
    <property type="entry name" value="DNA_clamp_sf"/>
</dbReference>
<dbReference type="PANTHER" id="PTHR11352:SF0">
    <property type="entry name" value="PROLIFERATING CELL NUCLEAR ANTIGEN"/>
    <property type="match status" value="1"/>
</dbReference>
<dbReference type="GO" id="GO:0030337">
    <property type="term" value="F:DNA polymerase processivity factor activity"/>
    <property type="evidence" value="ECO:0007669"/>
    <property type="project" value="InterPro"/>
</dbReference>
<keyword evidence="1" id="KW-0235">DNA replication</keyword>
<feature type="domain" description="Proliferating cell nuclear antigen PCNA N-terminal" evidence="3">
    <location>
        <begin position="1"/>
        <end position="106"/>
    </location>
</feature>
<keyword evidence="2" id="KW-0238">DNA-binding</keyword>
<dbReference type="RefSeq" id="WP_080460428.1">
    <property type="nucleotide sequence ID" value="NZ_JXMW01000010.1"/>
</dbReference>
<dbReference type="GO" id="GO:0003677">
    <property type="term" value="F:DNA binding"/>
    <property type="evidence" value="ECO:0007669"/>
    <property type="project" value="UniProtKB-KW"/>
</dbReference>
<sequence length="239" mass="27463">MLMCELHNPGTFKNLFKGFYSMFDDVQIKCNNKGMNLEVLNRSRTVLCILNIGKNFFNMYSCEKEIILNVDIEELFKSLDSLYDDDRLIIKTQKGQLELIFEGIAKRTFKLKLEDKNYKPIKMPNIENDREKCELPFGLLNDGIIDADKLHQTVKLSLDSNYFKLDSKGGFLHMNVAYLHGEKIEGKYSSCFLTSYIIDCLKSNISDIVGLKIGKDAPLSIFFNSKHLSLEFMIAPRLG</sequence>
<gene>
    <name evidence="4" type="primary">pcnA2</name>
    <name evidence="4" type="ORF">MBBAR_10c00720</name>
</gene>
<dbReference type="Proteomes" id="UP000191661">
    <property type="component" value="Unassembled WGS sequence"/>
</dbReference>
<dbReference type="InterPro" id="IPR022648">
    <property type="entry name" value="Pr_cel_nuc_antig_N"/>
</dbReference>
<dbReference type="Pfam" id="PF00705">
    <property type="entry name" value="PCNA_N"/>
    <property type="match status" value="1"/>
</dbReference>
<evidence type="ECO:0000256" key="1">
    <source>
        <dbReference type="ARBA" id="ARBA00022705"/>
    </source>
</evidence>
<dbReference type="EMBL" id="JXMW01000010">
    <property type="protein sequence ID" value="OQD58731.1"/>
    <property type="molecule type" value="Genomic_DNA"/>
</dbReference>
<name>A0A1V6N224_METAZ</name>
<dbReference type="OrthoDB" id="14749at2157"/>
<proteinExistence type="predicted"/>
<reference evidence="4 5" key="1">
    <citation type="submission" date="2014-12" db="EMBL/GenBank/DDBJ databases">
        <title>Genome sequence of Methanobrevibacter arboriphilicus DH1, DSM1125.</title>
        <authorList>
            <person name="Poehlein A."/>
            <person name="Thauer R.K."/>
            <person name="Seedorf H."/>
            <person name="Daniel R."/>
        </authorList>
    </citation>
    <scope>NUCLEOTIDE SEQUENCE [LARGE SCALE GENOMIC DNA]</scope>
    <source>
        <strain evidence="4 5">DH1</strain>
    </source>
</reference>
<dbReference type="SUPFAM" id="SSF55979">
    <property type="entry name" value="DNA clamp"/>
    <property type="match status" value="2"/>
</dbReference>
<keyword evidence="5" id="KW-1185">Reference proteome</keyword>
<evidence type="ECO:0000259" key="3">
    <source>
        <dbReference type="Pfam" id="PF00705"/>
    </source>
</evidence>